<dbReference type="EMBL" id="BPQV01000017">
    <property type="protein sequence ID" value="GJE29650.1"/>
    <property type="molecule type" value="Genomic_DNA"/>
</dbReference>
<sequence>MSIPPPGAGGTAELTAVTHEIIQGKLLSAVDEMAIVMARTSMSPVIYEVLDFACGICDADGALVAQANGITLFTGTFSTQVRSLMRRFGDDLAPGDMLVTNDPFSGGTHACDLALVRPIFFEGRVIAFAVNVAHWLDVGGAVPGSLPPDANSVFQEGLRLPGIRIARGDVLIPEMVRIITENVRMPDLALGDLNAQVATLRVAEKRVLEIVGRYGLPVTRASIERLLDDSEVRSRAAIAALPDGTYRAADVIDGDGATDAAIVTQVAVTILGDTMMVDYTGCPAARPGPINCSRGALESAVKTVFKALVAPHEPSNEGWFRPLTVVAEAGTLFTAEKPSPTGWYYEGSVHASELLWKAVAGLVPERMSAGSYTSLCATYIAGEGDDGRPFVHIEPHHGGWGACRDRDGASGLIALTDGDTYNYSVEVIETKFPLLVRQYAYNTAGGAGAGRFRGGFGLVRDYEILSDRAQVHCGIGRTRTAPWGMEGGTDGSCNGLEVLSPAGGSTELTRSPPRPLNRADVVRIRTGGGGGWGPAAERDGAAIAADIADGFLTSDEALRLYGRTGPSDAAPEALHA</sequence>
<dbReference type="PANTHER" id="PTHR11365">
    <property type="entry name" value="5-OXOPROLINASE RELATED"/>
    <property type="match status" value="1"/>
</dbReference>
<dbReference type="RefSeq" id="WP_238314659.1">
    <property type="nucleotide sequence ID" value="NZ_BPQV01000017.1"/>
</dbReference>
<dbReference type="Pfam" id="PF02538">
    <property type="entry name" value="Hydantoinase_B"/>
    <property type="match status" value="1"/>
</dbReference>
<evidence type="ECO:0000313" key="3">
    <source>
        <dbReference type="Proteomes" id="UP001055156"/>
    </source>
</evidence>
<protein>
    <submittedName>
        <fullName evidence="2">Acetophenone carboxylase delta subunit</fullName>
    </submittedName>
</protein>
<comment type="caution">
    <text evidence="2">The sequence shown here is derived from an EMBL/GenBank/DDBJ whole genome shotgun (WGS) entry which is preliminary data.</text>
</comment>
<gene>
    <name evidence="2" type="primary">apc4_2</name>
    <name evidence="2" type="ORF">LKMONMHP_4534</name>
</gene>
<organism evidence="2 3">
    <name type="scientific">Methylobacterium organophilum</name>
    <dbReference type="NCBI Taxonomy" id="410"/>
    <lineage>
        <taxon>Bacteria</taxon>
        <taxon>Pseudomonadati</taxon>
        <taxon>Pseudomonadota</taxon>
        <taxon>Alphaproteobacteria</taxon>
        <taxon>Hyphomicrobiales</taxon>
        <taxon>Methylobacteriaceae</taxon>
        <taxon>Methylobacterium</taxon>
    </lineage>
</organism>
<dbReference type="PANTHER" id="PTHR11365:SF23">
    <property type="entry name" value="HYPOTHETICAL 5-OXOPROLINASE (EUROFUNG)-RELATED"/>
    <property type="match status" value="1"/>
</dbReference>
<keyword evidence="3" id="KW-1185">Reference proteome</keyword>
<reference evidence="2" key="1">
    <citation type="journal article" date="2021" name="Front. Microbiol.">
        <title>Comprehensive Comparative Genomics and Phenotyping of Methylobacterium Species.</title>
        <authorList>
            <person name="Alessa O."/>
            <person name="Ogura Y."/>
            <person name="Fujitani Y."/>
            <person name="Takami H."/>
            <person name="Hayashi T."/>
            <person name="Sahin N."/>
            <person name="Tani A."/>
        </authorList>
    </citation>
    <scope>NUCLEOTIDE SEQUENCE</scope>
    <source>
        <strain evidence="2">NBRC 15689</strain>
    </source>
</reference>
<name>A0ABQ4THP1_METOR</name>
<reference evidence="2" key="2">
    <citation type="submission" date="2021-08" db="EMBL/GenBank/DDBJ databases">
        <authorList>
            <person name="Tani A."/>
            <person name="Ola A."/>
            <person name="Ogura Y."/>
            <person name="Katsura K."/>
            <person name="Hayashi T."/>
        </authorList>
    </citation>
    <scope>NUCLEOTIDE SEQUENCE</scope>
    <source>
        <strain evidence="2">NBRC 15689</strain>
    </source>
</reference>
<dbReference type="Proteomes" id="UP001055156">
    <property type="component" value="Unassembled WGS sequence"/>
</dbReference>
<accession>A0ABQ4THP1</accession>
<dbReference type="InterPro" id="IPR003692">
    <property type="entry name" value="Hydantoinase_B"/>
</dbReference>
<dbReference type="InterPro" id="IPR045079">
    <property type="entry name" value="Oxoprolinase-like"/>
</dbReference>
<proteinExistence type="predicted"/>
<evidence type="ECO:0000259" key="1">
    <source>
        <dbReference type="Pfam" id="PF02538"/>
    </source>
</evidence>
<evidence type="ECO:0000313" key="2">
    <source>
        <dbReference type="EMBL" id="GJE29650.1"/>
    </source>
</evidence>
<feature type="domain" description="Hydantoinase B/oxoprolinase" evidence="1">
    <location>
        <begin position="16"/>
        <end position="534"/>
    </location>
</feature>